<protein>
    <submittedName>
        <fullName evidence="1">Uncharacterized protein</fullName>
    </submittedName>
</protein>
<dbReference type="Proteomes" id="UP000221468">
    <property type="component" value="Segment"/>
</dbReference>
<name>A0A1U9ZAC7_9CAUD</name>
<accession>A0A1U9ZAC7</accession>
<dbReference type="GeneID" id="40076444"/>
<dbReference type="RefSeq" id="YP_009600638.1">
    <property type="nucleotide sequence ID" value="NC_041925.1"/>
</dbReference>
<proteinExistence type="predicted"/>
<sequence>MFYDDISYEYLGGATINCNFTNGKNYYCIGSFKNRRSFYIDDNQNVRIASDDCFKPVAKDVKVVIELPKLPKERSDRIRLCERWEITEPTLKDWFETRPFLIKDAMNGLNSKQLALVDLPELSRETGNYLAELAVRWGYYNQQSVTRIINRGKRLKLFSDAFQGLLK</sequence>
<dbReference type="EMBL" id="KY742649">
    <property type="protein sequence ID" value="AQZ54626.1"/>
    <property type="molecule type" value="Genomic_DNA"/>
</dbReference>
<dbReference type="KEGG" id="vg:40076444"/>
<evidence type="ECO:0000313" key="1">
    <source>
        <dbReference type="EMBL" id="AQZ54626.1"/>
    </source>
</evidence>
<keyword evidence="2" id="KW-1185">Reference proteome</keyword>
<evidence type="ECO:0000313" key="2">
    <source>
        <dbReference type="Proteomes" id="UP000221468"/>
    </source>
</evidence>
<reference evidence="1 2" key="1">
    <citation type="journal article" date="2019" name="Genomics">
        <title>Genomic analyses of a novel bacteriophage (VB_PmiS-Isfahan) within Siphoviridae family infecting Proteus mirabilis.</title>
        <authorList>
            <person name="Yazdi M."/>
            <person name="Bouzari M."/>
            <person name="Ghaemi E.A."/>
        </authorList>
    </citation>
    <scope>NUCLEOTIDE SEQUENCE [LARGE SCALE GENOMIC DNA]</scope>
</reference>
<organism evidence="1 2">
    <name type="scientific">Proteus phage VB_PmiS-Isfahan</name>
    <dbReference type="NCBI Taxonomy" id="1969841"/>
    <lineage>
        <taxon>Viruses</taxon>
        <taxon>Duplodnaviria</taxon>
        <taxon>Heunggongvirae</taxon>
        <taxon>Uroviricota</taxon>
        <taxon>Caudoviricetes</taxon>
        <taxon>Gorganvirus</taxon>
        <taxon>Gorganvirus isfahan</taxon>
    </lineage>
</organism>